<proteinExistence type="predicted"/>
<dbReference type="EMBL" id="OU898285">
    <property type="protein sequence ID" value="CAG9828362.1"/>
    <property type="molecule type" value="Genomic_DNA"/>
</dbReference>
<dbReference type="OrthoDB" id="7468522at2759"/>
<dbReference type="AlphaFoldDB" id="A0A9N9X7V5"/>
<evidence type="ECO:0000313" key="1">
    <source>
        <dbReference type="EMBL" id="CAG9828362.1"/>
    </source>
</evidence>
<name>A0A9N9X7V5_DIABA</name>
<evidence type="ECO:0000313" key="2">
    <source>
        <dbReference type="Proteomes" id="UP001153709"/>
    </source>
</evidence>
<protein>
    <submittedName>
        <fullName evidence="1">Uncharacterized protein</fullName>
    </submittedName>
</protein>
<reference evidence="1" key="1">
    <citation type="submission" date="2022-01" db="EMBL/GenBank/DDBJ databases">
        <authorList>
            <person name="King R."/>
        </authorList>
    </citation>
    <scope>NUCLEOTIDE SEQUENCE</scope>
</reference>
<dbReference type="Proteomes" id="UP001153709">
    <property type="component" value="Chromosome 10"/>
</dbReference>
<accession>A0A9N9X7V5</accession>
<gene>
    <name evidence="1" type="ORF">DIABBA_LOCUS2288</name>
</gene>
<organism evidence="1 2">
    <name type="scientific">Diabrotica balteata</name>
    <name type="common">Banded cucumber beetle</name>
    <dbReference type="NCBI Taxonomy" id="107213"/>
    <lineage>
        <taxon>Eukaryota</taxon>
        <taxon>Metazoa</taxon>
        <taxon>Ecdysozoa</taxon>
        <taxon>Arthropoda</taxon>
        <taxon>Hexapoda</taxon>
        <taxon>Insecta</taxon>
        <taxon>Pterygota</taxon>
        <taxon>Neoptera</taxon>
        <taxon>Endopterygota</taxon>
        <taxon>Coleoptera</taxon>
        <taxon>Polyphaga</taxon>
        <taxon>Cucujiformia</taxon>
        <taxon>Chrysomeloidea</taxon>
        <taxon>Chrysomelidae</taxon>
        <taxon>Galerucinae</taxon>
        <taxon>Diabroticina</taxon>
        <taxon>Diabroticites</taxon>
        <taxon>Diabrotica</taxon>
    </lineage>
</organism>
<sequence>MVQKNDGNFRALLWFRINAGDNDLLKHLETAPANATIIGTTVSLSRLLQSPKLDLKKTTEAIEDIKCIFLNKRLNAESVFSKLYYEVKEIAEQLDIELKMPHIVFRQNQPANSCEEYFQRSIYLPLLGDLKKKFNRLTISKLI</sequence>
<keyword evidence="2" id="KW-1185">Reference proteome</keyword>